<dbReference type="NCBIfam" id="TIGR00345">
    <property type="entry name" value="GET3_arsA_TRC40"/>
    <property type="match status" value="1"/>
</dbReference>
<dbReference type="InterPro" id="IPR025723">
    <property type="entry name" value="ArsA/GET3_ATPase-like"/>
</dbReference>
<dbReference type="GO" id="GO:0015446">
    <property type="term" value="F:ATPase-coupled arsenite transmembrane transporter activity"/>
    <property type="evidence" value="ECO:0007669"/>
    <property type="project" value="UniProtKB-EC"/>
</dbReference>
<dbReference type="Proteomes" id="UP000266328">
    <property type="component" value="Unassembled WGS sequence"/>
</dbReference>
<comment type="caution">
    <text evidence="5">The sequence shown here is derived from an EMBL/GenBank/DDBJ whole genome shotgun (WGS) entry which is preliminary data.</text>
</comment>
<comment type="similarity">
    <text evidence="1">Belongs to the arsA ATPase family.</text>
</comment>
<dbReference type="RefSeq" id="WP_119088788.1">
    <property type="nucleotide sequence ID" value="NZ_QXIS01000013.1"/>
</dbReference>
<evidence type="ECO:0000256" key="3">
    <source>
        <dbReference type="ARBA" id="ARBA00066752"/>
    </source>
</evidence>
<dbReference type="Gene3D" id="3.40.50.300">
    <property type="entry name" value="P-loop containing nucleotide triphosphate hydrolases"/>
    <property type="match status" value="1"/>
</dbReference>
<evidence type="ECO:0000313" key="6">
    <source>
        <dbReference type="Proteomes" id="UP000266328"/>
    </source>
</evidence>
<dbReference type="AlphaFoldDB" id="A0A398CSM8"/>
<gene>
    <name evidence="5" type="ORF">SMC7_02405</name>
</gene>
<sequence>MNPEYVFFSGKGGVGKTSMACTAAVYHADNGKKTLIVTTDPASNLADVFEQPIGHHVTPITGVPNLWAMEIDPDEATREYKERSLAPMRGLFDDEMLKVVEEQLSGPCTEEMAAFDKFTDFMEDDNWDVIVFDTAPTGHTLRLLQLPVEWSKHIRDSAQGSGQTCMGPVALIQDSKQKYDDAIARLRNTGRTQFVFVMQAEQTSLEETSRSIAELAALGVTTSRIIVNGLIPEAETVNPFFRKRRDMQQTYLERARQLYTDTPLQTMELLDSEIKGVAMFRKCAPMLFQGGTTDV</sequence>
<reference evidence="5 6" key="1">
    <citation type="submission" date="2018-09" db="EMBL/GenBank/DDBJ databases">
        <title>Discovery and Ecogenomic Context for Candidatus Cryosericales, a Global Caldiserica Order Active in Thawing Permafrost.</title>
        <authorList>
            <person name="Martinez M.A."/>
            <person name="Woodcroft B.J."/>
            <person name="Ignacio Espinoza J.C."/>
            <person name="Zayed A."/>
            <person name="Singleton C.M."/>
            <person name="Boyd J."/>
            <person name="Li Y.-F."/>
            <person name="Purvine S."/>
            <person name="Maughan H."/>
            <person name="Hodgkins S.B."/>
            <person name="Anderson D."/>
            <person name="Sederholm M."/>
            <person name="Temperton B."/>
            <person name="Saleska S.R."/>
            <person name="Tyson G.W."/>
            <person name="Rich V.I."/>
        </authorList>
    </citation>
    <scope>NUCLEOTIDE SEQUENCE [LARGE SCALE GENOMIC DNA]</scope>
    <source>
        <strain evidence="5 6">SMC7</strain>
    </source>
</reference>
<feature type="domain" description="ArsA/GET3 Anion-transporting ATPase-like" evidence="4">
    <location>
        <begin position="4"/>
        <end position="287"/>
    </location>
</feature>
<dbReference type="OrthoDB" id="9780677at2"/>
<evidence type="ECO:0000313" key="5">
    <source>
        <dbReference type="EMBL" id="RIE06416.1"/>
    </source>
</evidence>
<dbReference type="GO" id="GO:0005524">
    <property type="term" value="F:ATP binding"/>
    <property type="evidence" value="ECO:0007669"/>
    <property type="project" value="InterPro"/>
</dbReference>
<dbReference type="EMBL" id="QXIS01000013">
    <property type="protein sequence ID" value="RIE06416.1"/>
    <property type="molecule type" value="Genomic_DNA"/>
</dbReference>
<dbReference type="Pfam" id="PF02374">
    <property type="entry name" value="ArsA_ATPase"/>
    <property type="match status" value="1"/>
</dbReference>
<dbReference type="InterPro" id="IPR027417">
    <property type="entry name" value="P-loop_NTPase"/>
</dbReference>
<evidence type="ECO:0000256" key="2">
    <source>
        <dbReference type="ARBA" id="ARBA00052296"/>
    </source>
</evidence>
<dbReference type="EC" id="7.3.2.7" evidence="3"/>
<proteinExistence type="inferred from homology"/>
<dbReference type="CDD" id="cd02035">
    <property type="entry name" value="ArsA"/>
    <property type="match status" value="1"/>
</dbReference>
<keyword evidence="6" id="KW-1185">Reference proteome</keyword>
<accession>A0A398CSM8</accession>
<dbReference type="PANTHER" id="PTHR10803:SF3">
    <property type="entry name" value="ATPASE GET3"/>
    <property type="match status" value="1"/>
</dbReference>
<dbReference type="PANTHER" id="PTHR10803">
    <property type="entry name" value="ARSENICAL PUMP-DRIVING ATPASE ARSENITE-TRANSLOCATING ATPASE"/>
    <property type="match status" value="1"/>
</dbReference>
<protein>
    <recommendedName>
        <fullName evidence="3">arsenite-transporting ATPase</fullName>
        <ecNumber evidence="3">7.3.2.7</ecNumber>
    </recommendedName>
</protein>
<evidence type="ECO:0000256" key="1">
    <source>
        <dbReference type="ARBA" id="ARBA00011040"/>
    </source>
</evidence>
<name>A0A398CSM8_9BACT</name>
<dbReference type="GO" id="GO:0016887">
    <property type="term" value="F:ATP hydrolysis activity"/>
    <property type="evidence" value="ECO:0007669"/>
    <property type="project" value="InterPro"/>
</dbReference>
<dbReference type="InterPro" id="IPR016300">
    <property type="entry name" value="ATPase_ArsA/GET3"/>
</dbReference>
<evidence type="ECO:0000259" key="4">
    <source>
        <dbReference type="Pfam" id="PF02374"/>
    </source>
</evidence>
<dbReference type="SUPFAM" id="SSF52540">
    <property type="entry name" value="P-loop containing nucleoside triphosphate hydrolases"/>
    <property type="match status" value="1"/>
</dbReference>
<organism evidence="5 6">
    <name type="scientific">Candidatus Cryosericum terrychapinii</name>
    <dbReference type="NCBI Taxonomy" id="2290919"/>
    <lineage>
        <taxon>Bacteria</taxon>
        <taxon>Pseudomonadati</taxon>
        <taxon>Caldisericota/Cryosericota group</taxon>
        <taxon>Candidatus Cryosericota</taxon>
        <taxon>Candidatus Cryosericia</taxon>
        <taxon>Candidatus Cryosericales</taxon>
        <taxon>Candidatus Cryosericaceae</taxon>
        <taxon>Candidatus Cryosericum</taxon>
    </lineage>
</organism>
<comment type="catalytic activity">
    <reaction evidence="2">
        <text>arsenite(in) + ATP + H2O = arsenite(out) + ADP + phosphate + H(+)</text>
        <dbReference type="Rhea" id="RHEA:11348"/>
        <dbReference type="ChEBI" id="CHEBI:15377"/>
        <dbReference type="ChEBI" id="CHEBI:15378"/>
        <dbReference type="ChEBI" id="CHEBI:29242"/>
        <dbReference type="ChEBI" id="CHEBI:30616"/>
        <dbReference type="ChEBI" id="CHEBI:43474"/>
        <dbReference type="ChEBI" id="CHEBI:456216"/>
        <dbReference type="EC" id="7.3.2.7"/>
    </reaction>
</comment>